<dbReference type="AlphaFoldDB" id="A0AAV6KD56"/>
<dbReference type="InterPro" id="IPR001179">
    <property type="entry name" value="PPIase_FKBP_dom"/>
</dbReference>
<comment type="caution">
    <text evidence="18">The sequence shown here is derived from an EMBL/GenBank/DDBJ whole genome shotgun (WGS) entry which is preliminary data.</text>
</comment>
<dbReference type="GO" id="GO:0005874">
    <property type="term" value="C:microtubule"/>
    <property type="evidence" value="ECO:0007669"/>
    <property type="project" value="UniProtKB-KW"/>
</dbReference>
<gene>
    <name evidence="18" type="ORF">RHGRI_015351</name>
</gene>
<feature type="domain" description="PPIase FKBP-type" evidence="17">
    <location>
        <begin position="327"/>
        <end position="419"/>
    </location>
</feature>
<keyword evidence="6" id="KW-0597">Phosphoprotein</keyword>
<feature type="region of interest" description="Disordered" evidence="16">
    <location>
        <begin position="611"/>
        <end position="653"/>
    </location>
</feature>
<keyword evidence="9 15" id="KW-0802">TPR repeat</keyword>
<comment type="subcellular location">
    <subcellularLocation>
        <location evidence="3">Cytoplasm</location>
        <location evidence="3">Cytoskeleton</location>
    </subcellularLocation>
    <subcellularLocation>
        <location evidence="4">Cytoplasm</location>
        <location evidence="4">Cytosol</location>
    </subcellularLocation>
    <subcellularLocation>
        <location evidence="2">Mitochondrion</location>
    </subcellularLocation>
    <subcellularLocation>
        <location evidence="1">Nucleus</location>
    </subcellularLocation>
</comment>
<evidence type="ECO:0000256" key="13">
    <source>
        <dbReference type="ARBA" id="ARBA00023242"/>
    </source>
</evidence>
<evidence type="ECO:0000256" key="12">
    <source>
        <dbReference type="ARBA" id="ARBA00023212"/>
    </source>
</evidence>
<dbReference type="PANTHER" id="PTHR46512">
    <property type="entry name" value="PEPTIDYLPROLYL ISOMERASE"/>
    <property type="match status" value="1"/>
</dbReference>
<dbReference type="PANTHER" id="PTHR46512:SF8">
    <property type="entry name" value="PEPTIDYLPROLYL ISOMERASE"/>
    <property type="match status" value="1"/>
</dbReference>
<evidence type="ECO:0000256" key="2">
    <source>
        <dbReference type="ARBA" id="ARBA00004173"/>
    </source>
</evidence>
<dbReference type="GO" id="GO:0005739">
    <property type="term" value="C:mitochondrion"/>
    <property type="evidence" value="ECO:0007669"/>
    <property type="project" value="UniProtKB-SubCell"/>
</dbReference>
<dbReference type="PROSITE" id="PS50059">
    <property type="entry name" value="FKBP_PPIASE"/>
    <property type="match status" value="3"/>
</dbReference>
<proteinExistence type="predicted"/>
<evidence type="ECO:0000259" key="17">
    <source>
        <dbReference type="PROSITE" id="PS50059"/>
    </source>
</evidence>
<dbReference type="GO" id="GO:0003755">
    <property type="term" value="F:peptidyl-prolyl cis-trans isomerase activity"/>
    <property type="evidence" value="ECO:0007669"/>
    <property type="project" value="UniProtKB-KW"/>
</dbReference>
<keyword evidence="5" id="KW-0488">Methylation</keyword>
<evidence type="ECO:0000256" key="4">
    <source>
        <dbReference type="ARBA" id="ARBA00004514"/>
    </source>
</evidence>
<evidence type="ECO:0000256" key="11">
    <source>
        <dbReference type="ARBA" id="ARBA00023128"/>
    </source>
</evidence>
<dbReference type="InterPro" id="IPR019734">
    <property type="entry name" value="TPR_rpt"/>
</dbReference>
<keyword evidence="11" id="KW-0496">Mitochondrion</keyword>
<feature type="domain" description="PPIase FKBP-type" evidence="17">
    <location>
        <begin position="49"/>
        <end position="145"/>
    </location>
</feature>
<dbReference type="EC" id="5.2.1.8" evidence="14"/>
<dbReference type="FunFam" id="3.10.50.40:FF:000029">
    <property type="entry name" value="Peptidylprolyl isomerase"/>
    <property type="match status" value="1"/>
</dbReference>
<dbReference type="InterPro" id="IPR013105">
    <property type="entry name" value="TPR_2"/>
</dbReference>
<dbReference type="GO" id="GO:0005634">
    <property type="term" value="C:nucleus"/>
    <property type="evidence" value="ECO:0007669"/>
    <property type="project" value="UniProtKB-SubCell"/>
</dbReference>
<dbReference type="InterPro" id="IPR050754">
    <property type="entry name" value="FKBP4/5/8-like"/>
</dbReference>
<evidence type="ECO:0000256" key="3">
    <source>
        <dbReference type="ARBA" id="ARBA00004245"/>
    </source>
</evidence>
<feature type="domain" description="PPIase FKBP-type" evidence="17">
    <location>
        <begin position="193"/>
        <end position="279"/>
    </location>
</feature>
<dbReference type="Pfam" id="PF00254">
    <property type="entry name" value="FKBP_C"/>
    <property type="match status" value="3"/>
</dbReference>
<evidence type="ECO:0000256" key="5">
    <source>
        <dbReference type="ARBA" id="ARBA00022481"/>
    </source>
</evidence>
<keyword evidence="19" id="KW-1185">Reference proteome</keyword>
<dbReference type="Gene3D" id="1.25.40.10">
    <property type="entry name" value="Tetratricopeptide repeat domain"/>
    <property type="match status" value="1"/>
</dbReference>
<evidence type="ECO:0000256" key="1">
    <source>
        <dbReference type="ARBA" id="ARBA00004123"/>
    </source>
</evidence>
<dbReference type="PROSITE" id="PS50005">
    <property type="entry name" value="TPR"/>
    <property type="match status" value="1"/>
</dbReference>
<dbReference type="GO" id="GO:0005829">
    <property type="term" value="C:cytosol"/>
    <property type="evidence" value="ECO:0007669"/>
    <property type="project" value="UniProtKB-SubCell"/>
</dbReference>
<sequence length="676" mass="75799">MAEAEETEQVPQKKKTESDDDKRKKKLVPGGLMKAVIRPGGGDSSPADGDQVIFHCTVRTLDGVVVESTRLGLGGNGTPTRHVLGKSKMILGLLEGIPTMQKGEIAMFKMKPEVHYGEEDCPLSVSDSFPVDAELHFEIEMIDFSKVKARLLPSYFRLNRLTFLASSGVISEDLGVVKKVTDEGQGWESPREPYEVKAWISAKAGDGKLILSHTQGEPVCFTFGNSEVPKGLEMGIGTMSRGEKAVIYVSKHYLTKSPFMPMVEGLEEVHFEVELVHFIQVRDMLGDGRLIKRRIRDGRGFNYTFKLKLDYYVDSVSDFPMDCPLHDSLLRVHYKGMLLNEGKTVFYDTRVDNDGQPLEFSSGEGLVPEGLEMCVRLMLPGEISLVTCPPDYAYDKFARPASVPEGAHVQWEIELLGFEMPKDWEGFNFREIMADVEKIKGTGNRLFKEGKYELARAKYEKASATEVARGHKTVLISVQVLREFNHVHPQDDDEGKEFADTRNLLHLNVAACYVKMGECRKSIEACNKVLDGNPVHVKALYRRGMAYMSAGDFEEARNDFNKMMSIDKSSEPNAKAALLKLKQKEQEIERKARKQFKGLFDKRPGEIAEVGAIDKEEDEVLGENRESGDSKDLDGDNEEDHVAADAPPPRKSFFSHLWPTGRRIFRAIGVERCSIL</sequence>
<evidence type="ECO:0000256" key="9">
    <source>
        <dbReference type="ARBA" id="ARBA00022803"/>
    </source>
</evidence>
<keyword evidence="13" id="KW-0539">Nucleus</keyword>
<evidence type="ECO:0000256" key="15">
    <source>
        <dbReference type="PROSITE-ProRule" id="PRU00339"/>
    </source>
</evidence>
<evidence type="ECO:0000256" key="14">
    <source>
        <dbReference type="PROSITE-ProRule" id="PRU00277"/>
    </source>
</evidence>
<keyword evidence="7" id="KW-0493">Microtubule</keyword>
<evidence type="ECO:0000256" key="7">
    <source>
        <dbReference type="ARBA" id="ARBA00022701"/>
    </source>
</evidence>
<evidence type="ECO:0000256" key="6">
    <source>
        <dbReference type="ARBA" id="ARBA00022553"/>
    </source>
</evidence>
<evidence type="ECO:0000256" key="16">
    <source>
        <dbReference type="SAM" id="MobiDB-lite"/>
    </source>
</evidence>
<dbReference type="SMART" id="SM00028">
    <property type="entry name" value="TPR"/>
    <property type="match status" value="2"/>
</dbReference>
<evidence type="ECO:0000256" key="10">
    <source>
        <dbReference type="ARBA" id="ARBA00022990"/>
    </source>
</evidence>
<keyword evidence="14" id="KW-0413">Isomerase</keyword>
<accession>A0AAV6KD56</accession>
<dbReference type="FunFam" id="3.10.50.40:FF:000052">
    <property type="entry name" value="Peptidylprolyl isomerase"/>
    <property type="match status" value="1"/>
</dbReference>
<evidence type="ECO:0000313" key="18">
    <source>
        <dbReference type="EMBL" id="KAG5550361.1"/>
    </source>
</evidence>
<protein>
    <recommendedName>
        <fullName evidence="14">peptidylprolyl isomerase</fullName>
        <ecNumber evidence="14">5.2.1.8</ecNumber>
    </recommendedName>
</protein>
<comment type="catalytic activity">
    <reaction evidence="14">
        <text>[protein]-peptidylproline (omega=180) = [protein]-peptidylproline (omega=0)</text>
        <dbReference type="Rhea" id="RHEA:16237"/>
        <dbReference type="Rhea" id="RHEA-COMP:10747"/>
        <dbReference type="Rhea" id="RHEA-COMP:10748"/>
        <dbReference type="ChEBI" id="CHEBI:83833"/>
        <dbReference type="ChEBI" id="CHEBI:83834"/>
        <dbReference type="EC" id="5.2.1.8"/>
    </reaction>
</comment>
<evidence type="ECO:0000256" key="8">
    <source>
        <dbReference type="ARBA" id="ARBA00022737"/>
    </source>
</evidence>
<keyword evidence="12" id="KW-0206">Cytoskeleton</keyword>
<dbReference type="InterPro" id="IPR046357">
    <property type="entry name" value="PPIase_dom_sf"/>
</dbReference>
<keyword evidence="10" id="KW-0007">Acetylation</keyword>
<dbReference type="InterPro" id="IPR011990">
    <property type="entry name" value="TPR-like_helical_dom_sf"/>
</dbReference>
<dbReference type="SUPFAM" id="SSF48452">
    <property type="entry name" value="TPR-like"/>
    <property type="match status" value="1"/>
</dbReference>
<dbReference type="FunFam" id="3.10.50.40:FF:000039">
    <property type="entry name" value="Peptidylprolyl isomerase"/>
    <property type="match status" value="1"/>
</dbReference>
<feature type="compositionally biased region" description="Basic and acidic residues" evidence="16">
    <location>
        <begin position="622"/>
        <end position="634"/>
    </location>
</feature>
<dbReference type="EMBL" id="JACTNZ010000005">
    <property type="protein sequence ID" value="KAG5550361.1"/>
    <property type="molecule type" value="Genomic_DNA"/>
</dbReference>
<dbReference type="Gene3D" id="3.10.50.40">
    <property type="match status" value="3"/>
</dbReference>
<keyword evidence="12" id="KW-0963">Cytoplasm</keyword>
<name>A0AAV6KD56_9ERIC</name>
<organism evidence="18 19">
    <name type="scientific">Rhododendron griersonianum</name>
    <dbReference type="NCBI Taxonomy" id="479676"/>
    <lineage>
        <taxon>Eukaryota</taxon>
        <taxon>Viridiplantae</taxon>
        <taxon>Streptophyta</taxon>
        <taxon>Embryophyta</taxon>
        <taxon>Tracheophyta</taxon>
        <taxon>Spermatophyta</taxon>
        <taxon>Magnoliopsida</taxon>
        <taxon>eudicotyledons</taxon>
        <taxon>Gunneridae</taxon>
        <taxon>Pentapetalae</taxon>
        <taxon>asterids</taxon>
        <taxon>Ericales</taxon>
        <taxon>Ericaceae</taxon>
        <taxon>Ericoideae</taxon>
        <taxon>Rhodoreae</taxon>
        <taxon>Rhododendron</taxon>
    </lineage>
</organism>
<keyword evidence="14" id="KW-0697">Rotamase</keyword>
<dbReference type="Pfam" id="PF07719">
    <property type="entry name" value="TPR_2"/>
    <property type="match status" value="1"/>
</dbReference>
<evidence type="ECO:0000313" key="19">
    <source>
        <dbReference type="Proteomes" id="UP000823749"/>
    </source>
</evidence>
<feature type="repeat" description="TPR" evidence="15">
    <location>
        <begin position="537"/>
        <end position="570"/>
    </location>
</feature>
<reference evidence="18" key="1">
    <citation type="submission" date="2020-08" db="EMBL/GenBank/DDBJ databases">
        <title>Plant Genome Project.</title>
        <authorList>
            <person name="Zhang R.-G."/>
        </authorList>
    </citation>
    <scope>NUCLEOTIDE SEQUENCE</scope>
    <source>
        <strain evidence="18">WSP0</strain>
        <tissue evidence="18">Leaf</tissue>
    </source>
</reference>
<dbReference type="Proteomes" id="UP000823749">
    <property type="component" value="Chromosome 5"/>
</dbReference>
<feature type="region of interest" description="Disordered" evidence="16">
    <location>
        <begin position="1"/>
        <end position="46"/>
    </location>
</feature>
<keyword evidence="8" id="KW-0677">Repeat</keyword>
<dbReference type="SUPFAM" id="SSF54534">
    <property type="entry name" value="FKBP-like"/>
    <property type="match status" value="3"/>
</dbReference>